<dbReference type="EMBL" id="AFWH01000001">
    <property type="protein sequence ID" value="EGU54219.1"/>
    <property type="molecule type" value="Genomic_DNA"/>
</dbReference>
<dbReference type="InterPro" id="IPR022604">
    <property type="entry name" value="DUF2955"/>
</dbReference>
<reference evidence="2 5" key="1">
    <citation type="submission" date="2009-10" db="EMBL/GenBank/DDBJ databases">
        <authorList>
            <consortium name="Los Alamos National Laboratory (LANL)"/>
            <consortium name="National Microbial Pathogen Data Resource (NMPDR)"/>
            <person name="Munk A.C."/>
            <person name="Chertkov O."/>
            <person name="Tapia R."/>
            <person name="Green L."/>
            <person name="Rogers Y."/>
            <person name="Detter J.C."/>
            <person name="Bruce D."/>
            <person name="Brettin T.S."/>
            <person name="Colwell R.R."/>
            <person name="Huq A."/>
            <person name="Grim C.J."/>
            <person name="Hasan N.A."/>
            <person name="Bartels D."/>
            <person name="Vonstein V."/>
        </authorList>
    </citation>
    <scope>NUCLEOTIDE SEQUENCE [LARGE SCALE GENOMIC DNA]</scope>
    <source>
        <strain evidence="2 5">CIP 102891</strain>
    </source>
</reference>
<feature type="transmembrane region" description="Helical" evidence="1">
    <location>
        <begin position="269"/>
        <end position="288"/>
    </location>
</feature>
<sequence length="340" mass="37930">MKAMRIWFGCSFGLALSMVFGWSYGFFAMMLPLFVLGRMDHFHWPLLLMVCLSALWTTLQATFILEYLQFHPSLMLVAVGIMMLFKCIAMMNPKTYLFGYMGLLVGSIVLNFASYDFIDIEEFNVNLWVITLGNIVVCALAYWLFPEPESAIQQQEVSTPVKSDIDYISQVAMGWVVAMAAFVVFQVADLYDSLSAQASILIILTPMTLAGSLAMAKIRIIGTALGCLAGMLVQLILGNWFSHGLLFWLAVTIAMAPFCLWLTKGQAKAAIAFSAMSALAVPLTTSLVPEQKDAFFSILYRFSSIFVAVTLTTLVMWVVHHGIRWYLLNHRDLTTSQHSA</sequence>
<feature type="transmembrane region" description="Helical" evidence="1">
    <location>
        <begin position="127"/>
        <end position="145"/>
    </location>
</feature>
<dbReference type="PATRIC" id="fig|675816.5.peg.300"/>
<keyword evidence="1" id="KW-0472">Membrane</keyword>
<dbReference type="EMBL" id="ACZV01000004">
    <property type="protein sequence ID" value="EEX94238.1"/>
    <property type="molecule type" value="Genomic_DNA"/>
</dbReference>
<dbReference type="Proteomes" id="UP000002817">
    <property type="component" value="Unassembled WGS sequence"/>
</dbReference>
<dbReference type="STRING" id="675816.VIA_001396"/>
<feature type="transmembrane region" description="Helical" evidence="1">
    <location>
        <begin position="6"/>
        <end position="34"/>
    </location>
</feature>
<feature type="transmembrane region" description="Helical" evidence="1">
    <location>
        <begin position="194"/>
        <end position="213"/>
    </location>
</feature>
<keyword evidence="1" id="KW-1133">Transmembrane helix</keyword>
<dbReference type="InterPro" id="IPR016926">
    <property type="entry name" value="UCP029594"/>
</dbReference>
<dbReference type="PIRSF" id="PIRSF029594">
    <property type="entry name" value="UCP029594"/>
    <property type="match status" value="1"/>
</dbReference>
<feature type="transmembrane region" description="Helical" evidence="1">
    <location>
        <begin position="294"/>
        <end position="319"/>
    </location>
</feature>
<dbReference type="eggNOG" id="ENOG502Z7UT">
    <property type="taxonomic scope" value="Bacteria"/>
</dbReference>
<dbReference type="RefSeq" id="WP_004412084.1">
    <property type="nucleotide sequence ID" value="NZ_ACZV01000004.1"/>
</dbReference>
<evidence type="ECO:0000313" key="5">
    <source>
        <dbReference type="Proteomes" id="UP000003515"/>
    </source>
</evidence>
<dbReference type="AlphaFoldDB" id="C9QE53"/>
<keyword evidence="1" id="KW-0812">Transmembrane</keyword>
<keyword evidence="5" id="KW-1185">Reference proteome</keyword>
<feature type="transmembrane region" description="Helical" evidence="1">
    <location>
        <begin position="70"/>
        <end position="89"/>
    </location>
</feature>
<accession>C9QE53</accession>
<evidence type="ECO:0000313" key="4">
    <source>
        <dbReference type="Proteomes" id="UP000002817"/>
    </source>
</evidence>
<evidence type="ECO:0000313" key="3">
    <source>
        <dbReference type="EMBL" id="EGU54219.1"/>
    </source>
</evidence>
<protein>
    <submittedName>
        <fullName evidence="3">Permease</fullName>
    </submittedName>
</protein>
<comment type="caution">
    <text evidence="3">The sequence shown here is derived from an EMBL/GenBank/DDBJ whole genome shotgun (WGS) entry which is preliminary data.</text>
</comment>
<evidence type="ECO:0000256" key="1">
    <source>
        <dbReference type="SAM" id="Phobius"/>
    </source>
</evidence>
<feature type="transmembrane region" description="Helical" evidence="1">
    <location>
        <begin position="165"/>
        <end position="188"/>
    </location>
</feature>
<name>C9QE53_VIBOR</name>
<reference evidence="3 4" key="3">
    <citation type="journal article" date="2012" name="Int. J. Syst. Evol. Microbiol.">
        <title>Vibrio caribbeanicus sp. nov., isolated from the marine sponge Scleritoderma cyanea.</title>
        <authorList>
            <person name="Hoffmann M."/>
            <person name="Monday S.R."/>
            <person name="Allard M.W."/>
            <person name="Strain E.A."/>
            <person name="Whittaker P."/>
            <person name="Naum M."/>
            <person name="McCarthy P.J."/>
            <person name="Lopez J.V."/>
            <person name="Fischer M."/>
            <person name="Brown E.W."/>
        </authorList>
    </citation>
    <scope>NUCLEOTIDE SEQUENCE [LARGE SCALE GENOMIC DNA]</scope>
    <source>
        <strain evidence="3">CIP 102891</strain>
        <strain evidence="4">CIP 102891 / ATCC 33934</strain>
    </source>
</reference>
<reference evidence="3" key="2">
    <citation type="submission" date="2011-08" db="EMBL/GenBank/DDBJ databases">
        <authorList>
            <person name="Hoffman M."/>
            <person name="Strain E.A."/>
            <person name="Brown E."/>
            <person name="Allard M.W."/>
        </authorList>
    </citation>
    <scope>NUCLEOTIDE SEQUENCE</scope>
    <source>
        <strain evidence="3">CIP 102891</strain>
    </source>
</reference>
<organism evidence="3 4">
    <name type="scientific">Vibrio orientalis CIP 102891 = ATCC 33934</name>
    <dbReference type="NCBI Taxonomy" id="675816"/>
    <lineage>
        <taxon>Bacteria</taxon>
        <taxon>Pseudomonadati</taxon>
        <taxon>Pseudomonadota</taxon>
        <taxon>Gammaproteobacteria</taxon>
        <taxon>Vibrionales</taxon>
        <taxon>Vibrionaceae</taxon>
        <taxon>Vibrio</taxon>
        <taxon>Vibrio oreintalis group</taxon>
    </lineage>
</organism>
<dbReference type="Proteomes" id="UP000003515">
    <property type="component" value="Unassembled WGS sequence"/>
</dbReference>
<evidence type="ECO:0000313" key="2">
    <source>
        <dbReference type="EMBL" id="EEX94238.1"/>
    </source>
</evidence>
<feature type="transmembrane region" description="Helical" evidence="1">
    <location>
        <begin position="220"/>
        <end position="237"/>
    </location>
</feature>
<feature type="transmembrane region" description="Helical" evidence="1">
    <location>
        <begin position="46"/>
        <end position="64"/>
    </location>
</feature>
<dbReference type="Pfam" id="PF11168">
    <property type="entry name" value="DUF2955"/>
    <property type="match status" value="1"/>
</dbReference>
<feature type="transmembrane region" description="Helical" evidence="1">
    <location>
        <begin position="96"/>
        <end position="115"/>
    </location>
</feature>
<feature type="transmembrane region" description="Helical" evidence="1">
    <location>
        <begin position="243"/>
        <end position="262"/>
    </location>
</feature>
<gene>
    <name evidence="2" type="ORF">VIA_001396</name>
    <name evidence="3" type="ORF">VIOR3934_20370</name>
</gene>
<proteinExistence type="predicted"/>
<dbReference type="OrthoDB" id="6799126at2"/>